<feature type="transmembrane region" description="Helical" evidence="6">
    <location>
        <begin position="222"/>
        <end position="255"/>
    </location>
</feature>
<dbReference type="Pfam" id="PF08395">
    <property type="entry name" value="7tm_7"/>
    <property type="match status" value="1"/>
</dbReference>
<keyword evidence="4 6" id="KW-0472">Membrane</keyword>
<evidence type="ECO:0000313" key="7">
    <source>
        <dbReference type="EMBL" id="CAH3135123.1"/>
    </source>
</evidence>
<protein>
    <recommendedName>
        <fullName evidence="9">Gustatory receptor</fullName>
    </recommendedName>
</protein>
<evidence type="ECO:0000256" key="1">
    <source>
        <dbReference type="ARBA" id="ARBA00004141"/>
    </source>
</evidence>
<evidence type="ECO:0000256" key="4">
    <source>
        <dbReference type="ARBA" id="ARBA00023136"/>
    </source>
</evidence>
<dbReference type="GO" id="GO:0050909">
    <property type="term" value="P:sensory perception of taste"/>
    <property type="evidence" value="ECO:0007669"/>
    <property type="project" value="InterPro"/>
</dbReference>
<feature type="transmembrane region" description="Helical" evidence="6">
    <location>
        <begin position="96"/>
        <end position="121"/>
    </location>
</feature>
<dbReference type="PANTHER" id="PTHR21421">
    <property type="entry name" value="GUSTATORY RECEPTOR"/>
    <property type="match status" value="1"/>
</dbReference>
<dbReference type="Proteomes" id="UP001159428">
    <property type="component" value="Unassembled WGS sequence"/>
</dbReference>
<dbReference type="GO" id="GO:0016020">
    <property type="term" value="C:membrane"/>
    <property type="evidence" value="ECO:0007669"/>
    <property type="project" value="UniProtKB-SubCell"/>
</dbReference>
<dbReference type="AlphaFoldDB" id="A0AAU9X334"/>
<dbReference type="EMBL" id="CALNXJ010000029">
    <property type="protein sequence ID" value="CAH3135123.1"/>
    <property type="molecule type" value="Genomic_DNA"/>
</dbReference>
<evidence type="ECO:0000256" key="2">
    <source>
        <dbReference type="ARBA" id="ARBA00022692"/>
    </source>
</evidence>
<comment type="subcellular location">
    <subcellularLocation>
        <location evidence="1">Membrane</location>
        <topology evidence="1">Multi-pass membrane protein</topology>
    </subcellularLocation>
</comment>
<sequence>MIMPARVSPNECTVPSDNGMSYSNSEQQATVNEVSNLTGSPPEAKNVNEHLFKAISDIFRPILKLMNLFGIYYGDNTLKSLTDDSGRLSRRAYVSLMYCGLVVTGLWFNFFLAFLSCFFVPEKIYVSLMFCLWCLMGALNATITLIVSPVTRTRKSRFQHFVRGLIDNKSHATLEKVTVKSRNGIIAFFLVFASATVGSLMTCLKLDMKLADFKPLSESPVFAIVSVIFLIIAVGSWLLPVLLFCITCLILAELFDDLSKRMKQQSLHSTTVQLASFKVEHHQLCEVVELAAAMFSPLLLEMVSLYIPLICFNLYLAVHSPGNTEEKKYLFMGNNFFWLIASVCVLTIIMLFGSKVSEGIHSFQKILRTVPVSKEDEGKLVMFMLDLQGDPQGLSIGGLVVITKSLSLTIAGVIISYFAVMLSLPS</sequence>
<keyword evidence="2 6" id="KW-0812">Transmembrane</keyword>
<dbReference type="GO" id="GO:0051606">
    <property type="term" value="P:detection of stimulus"/>
    <property type="evidence" value="ECO:0007669"/>
    <property type="project" value="UniProtKB-ARBA"/>
</dbReference>
<dbReference type="GO" id="GO:0038023">
    <property type="term" value="F:signaling receptor activity"/>
    <property type="evidence" value="ECO:0007669"/>
    <property type="project" value="UniProtKB-ARBA"/>
</dbReference>
<dbReference type="InterPro" id="IPR013604">
    <property type="entry name" value="7TM_chemorcpt"/>
</dbReference>
<feature type="transmembrane region" description="Helical" evidence="6">
    <location>
        <begin position="394"/>
        <end position="420"/>
    </location>
</feature>
<evidence type="ECO:0000256" key="5">
    <source>
        <dbReference type="ARBA" id="ARBA00023170"/>
    </source>
</evidence>
<reference evidence="7 8" key="1">
    <citation type="submission" date="2022-05" db="EMBL/GenBank/DDBJ databases">
        <authorList>
            <consortium name="Genoscope - CEA"/>
            <person name="William W."/>
        </authorList>
    </citation>
    <scope>NUCLEOTIDE SEQUENCE [LARGE SCALE GENOMIC DNA]</scope>
</reference>
<name>A0AAU9X334_9CNID</name>
<feature type="transmembrane region" description="Helical" evidence="6">
    <location>
        <begin position="298"/>
        <end position="316"/>
    </location>
</feature>
<feature type="transmembrane region" description="Helical" evidence="6">
    <location>
        <begin position="184"/>
        <end position="202"/>
    </location>
</feature>
<evidence type="ECO:0008006" key="9">
    <source>
        <dbReference type="Google" id="ProtNLM"/>
    </source>
</evidence>
<keyword evidence="8" id="KW-1185">Reference proteome</keyword>
<gene>
    <name evidence="7" type="ORF">PMEA_00016032</name>
</gene>
<evidence type="ECO:0000256" key="3">
    <source>
        <dbReference type="ARBA" id="ARBA00022989"/>
    </source>
</evidence>
<accession>A0AAU9X334</accession>
<keyword evidence="5" id="KW-0675">Receptor</keyword>
<organism evidence="7 8">
    <name type="scientific">Pocillopora meandrina</name>
    <dbReference type="NCBI Taxonomy" id="46732"/>
    <lineage>
        <taxon>Eukaryota</taxon>
        <taxon>Metazoa</taxon>
        <taxon>Cnidaria</taxon>
        <taxon>Anthozoa</taxon>
        <taxon>Hexacorallia</taxon>
        <taxon>Scleractinia</taxon>
        <taxon>Astrocoeniina</taxon>
        <taxon>Pocilloporidae</taxon>
        <taxon>Pocillopora</taxon>
    </lineage>
</organism>
<evidence type="ECO:0000256" key="6">
    <source>
        <dbReference type="SAM" id="Phobius"/>
    </source>
</evidence>
<keyword evidence="3 6" id="KW-1133">Transmembrane helix</keyword>
<comment type="caution">
    <text evidence="7">The sequence shown here is derived from an EMBL/GenBank/DDBJ whole genome shotgun (WGS) entry which is preliminary data.</text>
</comment>
<feature type="transmembrane region" description="Helical" evidence="6">
    <location>
        <begin position="127"/>
        <end position="147"/>
    </location>
</feature>
<proteinExistence type="predicted"/>
<evidence type="ECO:0000313" key="8">
    <source>
        <dbReference type="Proteomes" id="UP001159428"/>
    </source>
</evidence>
<feature type="transmembrane region" description="Helical" evidence="6">
    <location>
        <begin position="336"/>
        <end position="353"/>
    </location>
</feature>
<dbReference type="PANTHER" id="PTHR21421:SF29">
    <property type="entry name" value="GUSTATORY RECEPTOR 5A FOR TREHALOSE-RELATED"/>
    <property type="match status" value="1"/>
</dbReference>